<gene>
    <name evidence="1" type="ORF">CDAR_269681</name>
</gene>
<dbReference type="Proteomes" id="UP001054837">
    <property type="component" value="Unassembled WGS sequence"/>
</dbReference>
<name>A0AAV4SM34_9ARAC</name>
<protein>
    <submittedName>
        <fullName evidence="1">Uncharacterized protein</fullName>
    </submittedName>
</protein>
<dbReference type="EMBL" id="BPLQ01007949">
    <property type="protein sequence ID" value="GIY33530.1"/>
    <property type="molecule type" value="Genomic_DNA"/>
</dbReference>
<reference evidence="1 2" key="1">
    <citation type="submission" date="2021-06" db="EMBL/GenBank/DDBJ databases">
        <title>Caerostris darwini draft genome.</title>
        <authorList>
            <person name="Kono N."/>
            <person name="Arakawa K."/>
        </authorList>
    </citation>
    <scope>NUCLEOTIDE SEQUENCE [LARGE SCALE GENOMIC DNA]</scope>
</reference>
<evidence type="ECO:0000313" key="1">
    <source>
        <dbReference type="EMBL" id="GIY33530.1"/>
    </source>
</evidence>
<organism evidence="1 2">
    <name type="scientific">Caerostris darwini</name>
    <dbReference type="NCBI Taxonomy" id="1538125"/>
    <lineage>
        <taxon>Eukaryota</taxon>
        <taxon>Metazoa</taxon>
        <taxon>Ecdysozoa</taxon>
        <taxon>Arthropoda</taxon>
        <taxon>Chelicerata</taxon>
        <taxon>Arachnida</taxon>
        <taxon>Araneae</taxon>
        <taxon>Araneomorphae</taxon>
        <taxon>Entelegynae</taxon>
        <taxon>Araneoidea</taxon>
        <taxon>Araneidae</taxon>
        <taxon>Caerostris</taxon>
    </lineage>
</organism>
<dbReference type="AlphaFoldDB" id="A0AAV4SM34"/>
<accession>A0AAV4SM34</accession>
<keyword evidence="2" id="KW-1185">Reference proteome</keyword>
<proteinExistence type="predicted"/>
<evidence type="ECO:0000313" key="2">
    <source>
        <dbReference type="Proteomes" id="UP001054837"/>
    </source>
</evidence>
<sequence>MMRYRGSPAGPLMRIDSSQGGGIAKCFLLCCQPQRSSQLSISAAVPLSLLGIPEDGELSSSRLSTDTKSRQVPQFEYQITIATTIQKSNHDWHYNSDTKSRQVPQFEYQITKATTIQKSNHDWYCNSDIKSRQVKQFEYQITKATTINDSKIKSRLATTIEISRQNTTIESNHARLETIRIPNHKSYNNSEIK</sequence>
<comment type="caution">
    <text evidence="1">The sequence shown here is derived from an EMBL/GenBank/DDBJ whole genome shotgun (WGS) entry which is preliminary data.</text>
</comment>